<name>A0A6N8I4M1_9FIRM</name>
<dbReference type="RefSeq" id="WP_166525184.1">
    <property type="nucleotide sequence ID" value="NZ_CP060286.1"/>
</dbReference>
<dbReference type="Proteomes" id="UP000469440">
    <property type="component" value="Unassembled WGS sequence"/>
</dbReference>
<keyword evidence="1" id="KW-0812">Transmembrane</keyword>
<dbReference type="Proteomes" id="UP000515909">
    <property type="component" value="Chromosome"/>
</dbReference>
<dbReference type="KEGG" id="cfem:HCR03_03360"/>
<keyword evidence="1" id="KW-1133">Transmembrane helix</keyword>
<reference evidence="2 4" key="1">
    <citation type="submission" date="2019-09" db="EMBL/GenBank/DDBJ databases">
        <title>Genome sequence of Clostridium sp. EA1.</title>
        <authorList>
            <person name="Poehlein A."/>
            <person name="Bengelsdorf F.R."/>
            <person name="Daniel R."/>
        </authorList>
    </citation>
    <scope>NUCLEOTIDE SEQUENCE [LARGE SCALE GENOMIC DNA]</scope>
    <source>
        <strain evidence="2 4">EA1</strain>
    </source>
</reference>
<accession>A0A7G8TCK5</accession>
<protein>
    <submittedName>
        <fullName evidence="2">Uncharacterized protein</fullName>
    </submittedName>
</protein>
<keyword evidence="1" id="KW-0472">Membrane</keyword>
<evidence type="ECO:0000313" key="4">
    <source>
        <dbReference type="Proteomes" id="UP000469440"/>
    </source>
</evidence>
<dbReference type="PROSITE" id="PS51257">
    <property type="entry name" value="PROKAR_LIPOPROTEIN"/>
    <property type="match status" value="1"/>
</dbReference>
<gene>
    <name evidence="2" type="ORF">CAFE_36550</name>
    <name evidence="3" type="ORF">HCR03_03360</name>
</gene>
<organism evidence="2 4">
    <name type="scientific">Caproicibacter fermentans</name>
    <dbReference type="NCBI Taxonomy" id="2576756"/>
    <lineage>
        <taxon>Bacteria</taxon>
        <taxon>Bacillati</taxon>
        <taxon>Bacillota</taxon>
        <taxon>Clostridia</taxon>
        <taxon>Eubacteriales</taxon>
        <taxon>Acutalibacteraceae</taxon>
        <taxon>Caproicibacter</taxon>
    </lineage>
</organism>
<dbReference type="EMBL" id="CP060286">
    <property type="protein sequence ID" value="QNK41346.1"/>
    <property type="molecule type" value="Genomic_DNA"/>
</dbReference>
<evidence type="ECO:0000256" key="1">
    <source>
        <dbReference type="SAM" id="Phobius"/>
    </source>
</evidence>
<evidence type="ECO:0000313" key="5">
    <source>
        <dbReference type="Proteomes" id="UP000515909"/>
    </source>
</evidence>
<dbReference type="EMBL" id="VWXL01000106">
    <property type="protein sequence ID" value="MVB12908.1"/>
    <property type="molecule type" value="Genomic_DNA"/>
</dbReference>
<evidence type="ECO:0000313" key="3">
    <source>
        <dbReference type="EMBL" id="QNK41346.1"/>
    </source>
</evidence>
<evidence type="ECO:0000313" key="2">
    <source>
        <dbReference type="EMBL" id="MVB12908.1"/>
    </source>
</evidence>
<dbReference type="AlphaFoldDB" id="A0A6N8I4M1"/>
<reference evidence="3 5" key="2">
    <citation type="submission" date="2020-08" db="EMBL/GenBank/DDBJ databases">
        <title>The isolate Caproiciproducens sp. 7D4C2 produces n-caproate at mildly acidic conditions from hexoses: genome and rBOX comparison with related strains and chain-elongating bacteria.</title>
        <authorList>
            <person name="Esquivel-Elizondo S."/>
            <person name="Bagci C."/>
            <person name="Temovska M."/>
            <person name="Jeon B.S."/>
            <person name="Bessarab I."/>
            <person name="Williams R.B.H."/>
            <person name="Huson D.H."/>
            <person name="Angenent L.T."/>
        </authorList>
    </citation>
    <scope>NUCLEOTIDE SEQUENCE [LARGE SCALE GENOMIC DNA]</scope>
    <source>
        <strain evidence="3 5">7D4C2</strain>
    </source>
</reference>
<proteinExistence type="predicted"/>
<accession>A0A6N8I4M1</accession>
<feature type="transmembrane region" description="Helical" evidence="1">
    <location>
        <begin position="12"/>
        <end position="45"/>
    </location>
</feature>
<sequence length="53" mass="5753">MGGRHKCDVKCWAHYIVAFGFGLLLSCFCPIGLIMFFASVIIIALGIALFKGC</sequence>
<keyword evidence="4" id="KW-1185">Reference proteome</keyword>